<evidence type="ECO:0000259" key="1">
    <source>
        <dbReference type="Pfam" id="PF04028"/>
    </source>
</evidence>
<accession>A0A809R5N8</accession>
<proteinExistence type="predicted"/>
<dbReference type="CDD" id="cd07983">
    <property type="entry name" value="LPLAT_DUF374-like"/>
    <property type="match status" value="1"/>
</dbReference>
<sequence length="223" mass="24367">MKNWWRRVRPRVLGGLAALFIRLLGATFRITTLGEVPVQEPGKGMILCVWHALTLPSAQKHKHKGIWALFSLSRDGELQSKVFQGLGYRVIRGSTGRGGARALVECIRVLKQGDVMAITPDGPRGPDRKVQPGVLVMAQKSGAMLVPLAAAARPCWFAPSWDRYVIPFPFARVVIAYGKPIEIAEDAGEEGISRAHEALQSALEGVEEQAWSSLGVKPKRGRA</sequence>
<dbReference type="Proteomes" id="UP000662873">
    <property type="component" value="Chromosome"/>
</dbReference>
<dbReference type="EMBL" id="AP021858">
    <property type="protein sequence ID" value="BBO22870.1"/>
    <property type="molecule type" value="Genomic_DNA"/>
</dbReference>
<gene>
    <name evidence="2" type="ORF">NPRO_04650</name>
</gene>
<reference evidence="2" key="1">
    <citation type="journal article" name="DNA Res.">
        <title>The physiological potential of anammox bacteria as revealed by their core genome structure.</title>
        <authorList>
            <person name="Okubo T."/>
            <person name="Toyoda A."/>
            <person name="Fukuhara K."/>
            <person name="Uchiyama I."/>
            <person name="Harigaya Y."/>
            <person name="Kuroiwa M."/>
            <person name="Suzuki T."/>
            <person name="Murakami Y."/>
            <person name="Suwa Y."/>
            <person name="Takami H."/>
        </authorList>
    </citation>
    <scope>NUCLEOTIDE SEQUENCE</scope>
    <source>
        <strain evidence="2">317325-2</strain>
    </source>
</reference>
<feature type="domain" description="DUF374" evidence="1">
    <location>
        <begin position="60"/>
        <end position="126"/>
    </location>
</feature>
<dbReference type="InterPro" id="IPR007172">
    <property type="entry name" value="DUF374"/>
</dbReference>
<name>A0A809R5N8_9BACT</name>
<keyword evidence="2" id="KW-0808">Transferase</keyword>
<dbReference type="GO" id="GO:0016746">
    <property type="term" value="F:acyltransferase activity"/>
    <property type="evidence" value="ECO:0007669"/>
    <property type="project" value="UniProtKB-KW"/>
</dbReference>
<evidence type="ECO:0000313" key="3">
    <source>
        <dbReference type="Proteomes" id="UP000662873"/>
    </source>
</evidence>
<protein>
    <submittedName>
        <fullName evidence="2">Lysophospholipid acyltransferases</fullName>
    </submittedName>
</protein>
<dbReference type="AlphaFoldDB" id="A0A809R5N8"/>
<evidence type="ECO:0000313" key="2">
    <source>
        <dbReference type="EMBL" id="BBO22870.1"/>
    </source>
</evidence>
<dbReference type="Pfam" id="PF04028">
    <property type="entry name" value="DUF374"/>
    <property type="match status" value="1"/>
</dbReference>
<organism evidence="2 3">
    <name type="scientific">Candidatus Nitrosymbiomonas proteolyticus</name>
    <dbReference type="NCBI Taxonomy" id="2608984"/>
    <lineage>
        <taxon>Bacteria</taxon>
        <taxon>Bacillati</taxon>
        <taxon>Armatimonadota</taxon>
        <taxon>Armatimonadota incertae sedis</taxon>
        <taxon>Candidatus Nitrosymbiomonas</taxon>
    </lineage>
</organism>
<dbReference type="KEGG" id="npy:NPRO_04650"/>
<keyword evidence="2" id="KW-0012">Acyltransferase</keyword>